<dbReference type="InterPro" id="IPR029787">
    <property type="entry name" value="Nucleotide_cyclase"/>
</dbReference>
<reference evidence="6 7" key="1">
    <citation type="submission" date="2018-02" db="EMBL/GenBank/DDBJ databases">
        <title>Genomic Encyclopedia of Archaeal and Bacterial Type Strains, Phase II (KMG-II): from individual species to whole genera.</title>
        <authorList>
            <person name="Goeker M."/>
        </authorList>
    </citation>
    <scope>NUCLEOTIDE SEQUENCE [LARGE SCALE GENOMIC DNA]</scope>
    <source>
        <strain evidence="6 7">DSM 22857</strain>
    </source>
</reference>
<feature type="compositionally biased region" description="Low complexity" evidence="1">
    <location>
        <begin position="706"/>
        <end position="732"/>
    </location>
</feature>
<dbReference type="Proteomes" id="UP000239485">
    <property type="component" value="Unassembled WGS sequence"/>
</dbReference>
<dbReference type="InterPro" id="IPR001610">
    <property type="entry name" value="PAC"/>
</dbReference>
<dbReference type="Gene3D" id="3.30.450.20">
    <property type="entry name" value="PAS domain"/>
    <property type="match status" value="1"/>
</dbReference>
<dbReference type="PANTHER" id="PTHR44757">
    <property type="entry name" value="DIGUANYLATE CYCLASE DGCP"/>
    <property type="match status" value="1"/>
</dbReference>
<dbReference type="SMART" id="SM00267">
    <property type="entry name" value="GGDEF"/>
    <property type="match status" value="1"/>
</dbReference>
<dbReference type="Gene3D" id="3.20.20.450">
    <property type="entry name" value="EAL domain"/>
    <property type="match status" value="1"/>
</dbReference>
<dbReference type="SUPFAM" id="SSF55785">
    <property type="entry name" value="PYP-like sensor domain (PAS domain)"/>
    <property type="match status" value="1"/>
</dbReference>
<evidence type="ECO:0000259" key="3">
    <source>
        <dbReference type="PROSITE" id="PS50113"/>
    </source>
</evidence>
<comment type="caution">
    <text evidence="6">The sequence shown here is derived from an EMBL/GenBank/DDBJ whole genome shotgun (WGS) entry which is preliminary data.</text>
</comment>
<dbReference type="InterPro" id="IPR000160">
    <property type="entry name" value="GGDEF_dom"/>
</dbReference>
<feature type="domain" description="GGDEF" evidence="5">
    <location>
        <begin position="297"/>
        <end position="430"/>
    </location>
</feature>
<dbReference type="CDD" id="cd00130">
    <property type="entry name" value="PAS"/>
    <property type="match status" value="2"/>
</dbReference>
<organism evidence="6 7">
    <name type="scientific">Kineococcus xinjiangensis</name>
    <dbReference type="NCBI Taxonomy" id="512762"/>
    <lineage>
        <taxon>Bacteria</taxon>
        <taxon>Bacillati</taxon>
        <taxon>Actinomycetota</taxon>
        <taxon>Actinomycetes</taxon>
        <taxon>Kineosporiales</taxon>
        <taxon>Kineosporiaceae</taxon>
        <taxon>Kineococcus</taxon>
    </lineage>
</organism>
<proteinExistence type="predicted"/>
<dbReference type="Pfam" id="PF00990">
    <property type="entry name" value="GGDEF"/>
    <property type="match status" value="1"/>
</dbReference>
<evidence type="ECO:0000259" key="2">
    <source>
        <dbReference type="PROSITE" id="PS50112"/>
    </source>
</evidence>
<dbReference type="AlphaFoldDB" id="A0A2S6IVH9"/>
<protein>
    <submittedName>
        <fullName evidence="6">PAS domain S-box-containing protein/diguanylate cyclase (GGDEF)-like protein</fullName>
    </submittedName>
</protein>
<keyword evidence="7" id="KW-1185">Reference proteome</keyword>
<dbReference type="InterPro" id="IPR035965">
    <property type="entry name" value="PAS-like_dom_sf"/>
</dbReference>
<feature type="domain" description="EAL" evidence="4">
    <location>
        <begin position="439"/>
        <end position="702"/>
    </location>
</feature>
<dbReference type="PROSITE" id="PS50113">
    <property type="entry name" value="PAC"/>
    <property type="match status" value="1"/>
</dbReference>
<dbReference type="InterPro" id="IPR052155">
    <property type="entry name" value="Biofilm_reg_signaling"/>
</dbReference>
<feature type="region of interest" description="Disordered" evidence="1">
    <location>
        <begin position="91"/>
        <end position="117"/>
    </location>
</feature>
<evidence type="ECO:0000259" key="4">
    <source>
        <dbReference type="PROSITE" id="PS50883"/>
    </source>
</evidence>
<dbReference type="InterPro" id="IPR001633">
    <property type="entry name" value="EAL_dom"/>
</dbReference>
<dbReference type="PROSITE" id="PS50112">
    <property type="entry name" value="PAS"/>
    <property type="match status" value="1"/>
</dbReference>
<dbReference type="CDD" id="cd01949">
    <property type="entry name" value="GGDEF"/>
    <property type="match status" value="1"/>
</dbReference>
<dbReference type="PANTHER" id="PTHR44757:SF2">
    <property type="entry name" value="BIOFILM ARCHITECTURE MAINTENANCE PROTEIN MBAA"/>
    <property type="match status" value="1"/>
</dbReference>
<dbReference type="CDD" id="cd01948">
    <property type="entry name" value="EAL"/>
    <property type="match status" value="1"/>
</dbReference>
<dbReference type="Pfam" id="PF08447">
    <property type="entry name" value="PAS_3"/>
    <property type="match status" value="1"/>
</dbReference>
<evidence type="ECO:0000256" key="1">
    <source>
        <dbReference type="SAM" id="MobiDB-lite"/>
    </source>
</evidence>
<accession>A0A2S6IVH9</accession>
<dbReference type="SUPFAM" id="SSF55073">
    <property type="entry name" value="Nucleotide cyclase"/>
    <property type="match status" value="1"/>
</dbReference>
<evidence type="ECO:0000313" key="7">
    <source>
        <dbReference type="Proteomes" id="UP000239485"/>
    </source>
</evidence>
<dbReference type="Pfam" id="PF00563">
    <property type="entry name" value="EAL"/>
    <property type="match status" value="1"/>
</dbReference>
<dbReference type="InterPro" id="IPR000014">
    <property type="entry name" value="PAS"/>
</dbReference>
<dbReference type="SUPFAM" id="SSF141868">
    <property type="entry name" value="EAL domain-like"/>
    <property type="match status" value="1"/>
</dbReference>
<dbReference type="SMART" id="SM00052">
    <property type="entry name" value="EAL"/>
    <property type="match status" value="1"/>
</dbReference>
<dbReference type="NCBIfam" id="TIGR00229">
    <property type="entry name" value="sensory_box"/>
    <property type="match status" value="1"/>
</dbReference>
<dbReference type="Gene3D" id="3.30.70.270">
    <property type="match status" value="1"/>
</dbReference>
<feature type="region of interest" description="Disordered" evidence="1">
    <location>
        <begin position="706"/>
        <end position="767"/>
    </location>
</feature>
<feature type="domain" description="PAS" evidence="2">
    <location>
        <begin position="141"/>
        <end position="211"/>
    </location>
</feature>
<dbReference type="PROSITE" id="PS50887">
    <property type="entry name" value="GGDEF"/>
    <property type="match status" value="1"/>
</dbReference>
<feature type="domain" description="PAC" evidence="3">
    <location>
        <begin position="213"/>
        <end position="264"/>
    </location>
</feature>
<dbReference type="NCBIfam" id="TIGR00254">
    <property type="entry name" value="GGDEF"/>
    <property type="match status" value="1"/>
</dbReference>
<gene>
    <name evidence="6" type="ORF">CLV92_10162</name>
</gene>
<dbReference type="SMART" id="SM00086">
    <property type="entry name" value="PAC"/>
    <property type="match status" value="1"/>
</dbReference>
<dbReference type="InterPro" id="IPR043128">
    <property type="entry name" value="Rev_trsase/Diguanyl_cyclase"/>
</dbReference>
<evidence type="ECO:0000259" key="5">
    <source>
        <dbReference type="PROSITE" id="PS50887"/>
    </source>
</evidence>
<name>A0A2S6IVH9_9ACTN</name>
<sequence length="767" mass="80848">MRLEGVGSVDEVVASALVHLASAVDLPLLVVATSERGAPAVRWANGAAATLLGREVSQLVHTQLDGILEPADGIAASDRLRRERSVRWPVQARHADGSTQRVDAIASPTPGASRGLHPDEQWWAVRIESPAPVGRERTQRVEDRFAALSTRSPAPTVVSDVGARLAHVNDAFARLLEAPAEELCGTAWLEHVLPDDLAALLDCVSTALEGQHAEADVRLRQRSGHIRWAHVTLAPANSPGQAAGFVGTVEDVTERLAQEHRLAYQARHDLLTGLPNRAALTEALTAVLAPAPRRREEQLAVLLLDLDDFKVVNDGLGHECGDSLLIEVAHRLSAVVRGDDVVARLGGDEFVLLCRGLDGPTGASVAAQRIIDAVSIPVDVQGVRVRPSASIGIVVLDATHVTAEQVLRDADIAMYSAKSAGKDRFAVADADAVAEARRSLRLVADLRQALAQRTLDVVYQPVVLTGDPQAGEDQIVSLEALCRWRHPELGAISPAVFVPLAEQNNLVPALDAHVLHVACRDLAAWRERLGERAPATVAVNFSAVSLAVPGLARRVQETVEAAGLQVRDLCLEITETAVLTDTAACKEALEELRRLGASVAVDDFGTGYSSLTYLRELPVDHLKVDRSFIKDLCSDSARSARAVTTAVVALARALGLGTIAEGVETTDQAAVVAELGCDAAQGYLYSHPLVASEILELLLRGGPLPHAAAPAPSSTAPSSATPSPAAQAALPRPAGPPDARPAQHLTSISAAGAGTPHTEVAPSAAHR</sequence>
<dbReference type="EMBL" id="PTJD01000001">
    <property type="protein sequence ID" value="PPK98367.1"/>
    <property type="molecule type" value="Genomic_DNA"/>
</dbReference>
<dbReference type="InterPro" id="IPR035919">
    <property type="entry name" value="EAL_sf"/>
</dbReference>
<evidence type="ECO:0000313" key="6">
    <source>
        <dbReference type="EMBL" id="PPK98367.1"/>
    </source>
</evidence>
<dbReference type="SMART" id="SM00091">
    <property type="entry name" value="PAS"/>
    <property type="match status" value="2"/>
</dbReference>
<dbReference type="InterPro" id="IPR013655">
    <property type="entry name" value="PAS_fold_3"/>
</dbReference>
<dbReference type="InterPro" id="IPR000700">
    <property type="entry name" value="PAS-assoc_C"/>
</dbReference>
<dbReference type="PROSITE" id="PS50883">
    <property type="entry name" value="EAL"/>
    <property type="match status" value="1"/>
</dbReference>